<comment type="caution">
    <text evidence="6">The sequence shown here is derived from an EMBL/GenBank/DDBJ whole genome shotgun (WGS) entry which is preliminary data.</text>
</comment>
<protein>
    <submittedName>
        <fullName evidence="6">Patatin-like phospholipase family protein</fullName>
    </submittedName>
</protein>
<dbReference type="InterPro" id="IPR002641">
    <property type="entry name" value="PNPLA_dom"/>
</dbReference>
<gene>
    <name evidence="6" type="ORF">I5M32_07145</name>
</gene>
<keyword evidence="2 4" id="KW-0442">Lipid degradation</keyword>
<dbReference type="Gene3D" id="3.40.1090.10">
    <property type="entry name" value="Cytosolic phospholipase A2 catalytic domain"/>
    <property type="match status" value="2"/>
</dbReference>
<keyword evidence="1 4" id="KW-0378">Hydrolase</keyword>
<dbReference type="PANTHER" id="PTHR14226">
    <property type="entry name" value="NEUROPATHY TARGET ESTERASE/SWISS CHEESE D.MELANOGASTER"/>
    <property type="match status" value="1"/>
</dbReference>
<dbReference type="PROSITE" id="PS51635">
    <property type="entry name" value="PNPLA"/>
    <property type="match status" value="1"/>
</dbReference>
<sequence length="261" mass="29054">MKIGIVLSGGGIRGIAHLGVLKAVKDKKIPISMITGTSAGAIAGALFANDIDPYQALQIFQETKLLRFLRPAFRSPALLSLESTIPLFKKYLPHDSFENLKIPLIITATNFNKGKLVYFKDGDLIRKVLASSCIPGVFNPIMIEGEYYVDGGVLNNFPIEPLLKNCDFVIGSSCNHLPELDKFRNIKHVFERAAVLSINSDMEEKLKGVDFLIEPNALGETSLFDTKRAEEIFWLAHEETLKRIDELKNQIEIKEKGVIPN</sequence>
<dbReference type="Proteomes" id="UP000660024">
    <property type="component" value="Unassembled WGS sequence"/>
</dbReference>
<evidence type="ECO:0000313" key="7">
    <source>
        <dbReference type="Proteomes" id="UP000660024"/>
    </source>
</evidence>
<feature type="short sequence motif" description="GXGXXG" evidence="4">
    <location>
        <begin position="9"/>
        <end position="14"/>
    </location>
</feature>
<reference evidence="6 7" key="1">
    <citation type="submission" date="2020-12" db="EMBL/GenBank/DDBJ databases">
        <title>Bacterial novel species Pedobacter sp. SD-b isolated from soil.</title>
        <authorList>
            <person name="Jung H.-Y."/>
        </authorList>
    </citation>
    <scope>NUCLEOTIDE SEQUENCE [LARGE SCALE GENOMIC DNA]</scope>
    <source>
        <strain evidence="6 7">SD-b</strain>
    </source>
</reference>
<keyword evidence="7" id="KW-1185">Reference proteome</keyword>
<evidence type="ECO:0000256" key="1">
    <source>
        <dbReference type="ARBA" id="ARBA00022801"/>
    </source>
</evidence>
<keyword evidence="3 4" id="KW-0443">Lipid metabolism</keyword>
<evidence type="ECO:0000259" key="5">
    <source>
        <dbReference type="PROSITE" id="PS51635"/>
    </source>
</evidence>
<evidence type="ECO:0000256" key="3">
    <source>
        <dbReference type="ARBA" id="ARBA00023098"/>
    </source>
</evidence>
<dbReference type="InterPro" id="IPR016035">
    <property type="entry name" value="Acyl_Trfase/lysoPLipase"/>
</dbReference>
<dbReference type="SUPFAM" id="SSF52151">
    <property type="entry name" value="FabD/lysophospholipase-like"/>
    <property type="match status" value="1"/>
</dbReference>
<proteinExistence type="predicted"/>
<evidence type="ECO:0000256" key="2">
    <source>
        <dbReference type="ARBA" id="ARBA00022963"/>
    </source>
</evidence>
<feature type="short sequence motif" description="GXSXG" evidence="4">
    <location>
        <begin position="36"/>
        <end position="40"/>
    </location>
</feature>
<accession>A0ABS1BJ06</accession>
<feature type="short sequence motif" description="DGA/G" evidence="4">
    <location>
        <begin position="150"/>
        <end position="152"/>
    </location>
</feature>
<dbReference type="RefSeq" id="WP_200585510.1">
    <property type="nucleotide sequence ID" value="NZ_JAEHFY010000008.1"/>
</dbReference>
<evidence type="ECO:0000256" key="4">
    <source>
        <dbReference type="PROSITE-ProRule" id="PRU01161"/>
    </source>
</evidence>
<evidence type="ECO:0000313" key="6">
    <source>
        <dbReference type="EMBL" id="MBK0382731.1"/>
    </source>
</evidence>
<feature type="domain" description="PNPLA" evidence="5">
    <location>
        <begin position="5"/>
        <end position="163"/>
    </location>
</feature>
<feature type="active site" description="Proton acceptor" evidence="4">
    <location>
        <position position="150"/>
    </location>
</feature>
<dbReference type="EMBL" id="JAEHFY010000008">
    <property type="protein sequence ID" value="MBK0382731.1"/>
    <property type="molecule type" value="Genomic_DNA"/>
</dbReference>
<dbReference type="PANTHER" id="PTHR14226:SF78">
    <property type="entry name" value="SLR0060 PROTEIN"/>
    <property type="match status" value="1"/>
</dbReference>
<organism evidence="6 7">
    <name type="scientific">Pedobacter segetis</name>
    <dbReference type="NCBI Taxonomy" id="2793069"/>
    <lineage>
        <taxon>Bacteria</taxon>
        <taxon>Pseudomonadati</taxon>
        <taxon>Bacteroidota</taxon>
        <taxon>Sphingobacteriia</taxon>
        <taxon>Sphingobacteriales</taxon>
        <taxon>Sphingobacteriaceae</taxon>
        <taxon>Pedobacter</taxon>
    </lineage>
</organism>
<dbReference type="CDD" id="cd07205">
    <property type="entry name" value="Pat_PNPLA6_PNPLA7_NTE1_like"/>
    <property type="match status" value="1"/>
</dbReference>
<dbReference type="Pfam" id="PF01734">
    <property type="entry name" value="Patatin"/>
    <property type="match status" value="1"/>
</dbReference>
<feature type="active site" description="Nucleophile" evidence="4">
    <location>
        <position position="38"/>
    </location>
</feature>
<name>A0ABS1BJ06_9SPHI</name>
<dbReference type="InterPro" id="IPR050301">
    <property type="entry name" value="NTE"/>
</dbReference>